<evidence type="ECO:0000313" key="3">
    <source>
        <dbReference type="EMBL" id="EEF38363.1"/>
    </source>
</evidence>
<dbReference type="EMBL" id="EQ973927">
    <property type="protein sequence ID" value="EEF38363.1"/>
    <property type="molecule type" value="Genomic_DNA"/>
</dbReference>
<dbReference type="PROSITE" id="PS51375">
    <property type="entry name" value="PPR"/>
    <property type="match status" value="1"/>
</dbReference>
<evidence type="ECO:0000256" key="2">
    <source>
        <dbReference type="PROSITE-ProRule" id="PRU00708"/>
    </source>
</evidence>
<dbReference type="InterPro" id="IPR046960">
    <property type="entry name" value="PPR_At4g14850-like_plant"/>
</dbReference>
<dbReference type="eggNOG" id="KOG4197">
    <property type="taxonomic scope" value="Eukaryota"/>
</dbReference>
<dbReference type="PANTHER" id="PTHR24015:SF548">
    <property type="entry name" value="OS08G0340900 PROTEIN"/>
    <property type="match status" value="1"/>
</dbReference>
<dbReference type="GO" id="GO:0009451">
    <property type="term" value="P:RNA modification"/>
    <property type="evidence" value="ECO:0007669"/>
    <property type="project" value="InterPro"/>
</dbReference>
<reference evidence="4" key="1">
    <citation type="journal article" date="2010" name="Nat. Biotechnol.">
        <title>Draft genome sequence of the oilseed species Ricinus communis.</title>
        <authorList>
            <person name="Chan A.P."/>
            <person name="Crabtree J."/>
            <person name="Zhao Q."/>
            <person name="Lorenzi H."/>
            <person name="Orvis J."/>
            <person name="Puiu D."/>
            <person name="Melake-Berhan A."/>
            <person name="Jones K.M."/>
            <person name="Redman J."/>
            <person name="Chen G."/>
            <person name="Cahoon E.B."/>
            <person name="Gedil M."/>
            <person name="Stanke M."/>
            <person name="Haas B.J."/>
            <person name="Wortman J.R."/>
            <person name="Fraser-Liggett C.M."/>
            <person name="Ravel J."/>
            <person name="Rabinowicz P.D."/>
        </authorList>
    </citation>
    <scope>NUCLEOTIDE SEQUENCE [LARGE SCALE GENOMIC DNA]</scope>
    <source>
        <strain evidence="4">cv. Hale</strain>
    </source>
</reference>
<dbReference type="Proteomes" id="UP000008311">
    <property type="component" value="Unassembled WGS sequence"/>
</dbReference>
<sequence>MKDFNVKPDTYTFPSVINACAALGDFEIGNVVQNHVLEIGFGFDLYIGNALVDMYARFGDLVKARNVFEEMTHRDIVSWNSLISGYSANGYWDEALEIYYELRIAGLKPDNFTLSSVLPACGGLLAVKEGEVIHGLVEKLGMNIDVIMSNGLLSMSFQSGGSEDFWGFLLSIKRVGNYKNSYTMQSKDCFLQNALENPDSSMRQMENCGKNG</sequence>
<evidence type="ECO:0000313" key="4">
    <source>
        <dbReference type="Proteomes" id="UP000008311"/>
    </source>
</evidence>
<dbReference type="NCBIfam" id="TIGR00756">
    <property type="entry name" value="PPR"/>
    <property type="match status" value="2"/>
</dbReference>
<accession>B9SDC6</accession>
<dbReference type="InterPro" id="IPR011990">
    <property type="entry name" value="TPR-like_helical_dom_sf"/>
</dbReference>
<dbReference type="Pfam" id="PF13041">
    <property type="entry name" value="PPR_2"/>
    <property type="match status" value="1"/>
</dbReference>
<dbReference type="FunFam" id="1.25.40.10:FF:000344">
    <property type="entry name" value="Pentatricopeptide repeat-containing protein"/>
    <property type="match status" value="1"/>
</dbReference>
<dbReference type="InParanoid" id="B9SDC6"/>
<dbReference type="GO" id="GO:0003723">
    <property type="term" value="F:RNA binding"/>
    <property type="evidence" value="ECO:0007669"/>
    <property type="project" value="InterPro"/>
</dbReference>
<keyword evidence="1" id="KW-0677">Repeat</keyword>
<organism evidence="3 4">
    <name type="scientific">Ricinus communis</name>
    <name type="common">Castor bean</name>
    <dbReference type="NCBI Taxonomy" id="3988"/>
    <lineage>
        <taxon>Eukaryota</taxon>
        <taxon>Viridiplantae</taxon>
        <taxon>Streptophyta</taxon>
        <taxon>Embryophyta</taxon>
        <taxon>Tracheophyta</taxon>
        <taxon>Spermatophyta</taxon>
        <taxon>Magnoliopsida</taxon>
        <taxon>eudicotyledons</taxon>
        <taxon>Gunneridae</taxon>
        <taxon>Pentapetalae</taxon>
        <taxon>rosids</taxon>
        <taxon>fabids</taxon>
        <taxon>Malpighiales</taxon>
        <taxon>Euphorbiaceae</taxon>
        <taxon>Acalyphoideae</taxon>
        <taxon>Acalypheae</taxon>
        <taxon>Ricinus</taxon>
    </lineage>
</organism>
<name>B9SDC6_RICCO</name>
<dbReference type="STRING" id="3988.B9SDC6"/>
<protein>
    <submittedName>
        <fullName evidence="3">Pentatricopeptide repeat-containing protein, putative</fullName>
    </submittedName>
</protein>
<keyword evidence="4" id="KW-1185">Reference proteome</keyword>
<gene>
    <name evidence="3" type="ORF">RCOM_1516520</name>
</gene>
<dbReference type="AlphaFoldDB" id="B9SDC6"/>
<dbReference type="PANTHER" id="PTHR24015">
    <property type="entry name" value="OS07G0578800 PROTEIN-RELATED"/>
    <property type="match status" value="1"/>
</dbReference>
<dbReference type="InterPro" id="IPR002885">
    <property type="entry name" value="PPR_rpt"/>
</dbReference>
<proteinExistence type="predicted"/>
<feature type="repeat" description="PPR" evidence="2">
    <location>
        <begin position="75"/>
        <end position="109"/>
    </location>
</feature>
<dbReference type="Gene3D" id="1.25.40.10">
    <property type="entry name" value="Tetratricopeptide repeat domain"/>
    <property type="match status" value="1"/>
</dbReference>
<evidence type="ECO:0000256" key="1">
    <source>
        <dbReference type="ARBA" id="ARBA00022737"/>
    </source>
</evidence>